<organism evidence="2 3">
    <name type="scientific">Dialister micraerophilus DSM 19965</name>
    <dbReference type="NCBI Taxonomy" id="888062"/>
    <lineage>
        <taxon>Bacteria</taxon>
        <taxon>Bacillati</taxon>
        <taxon>Bacillota</taxon>
        <taxon>Negativicutes</taxon>
        <taxon>Veillonellales</taxon>
        <taxon>Veillonellaceae</taxon>
        <taxon>Dialister</taxon>
    </lineage>
</organism>
<dbReference type="Proteomes" id="UP000003503">
    <property type="component" value="Unassembled WGS sequence"/>
</dbReference>
<keyword evidence="1" id="KW-0812">Transmembrane</keyword>
<name>F2BVF7_9FIRM</name>
<proteinExistence type="predicted"/>
<keyword evidence="1" id="KW-0472">Membrane</keyword>
<accession>F2BVF7</accession>
<evidence type="ECO:0000313" key="2">
    <source>
        <dbReference type="EMBL" id="EGF16698.1"/>
    </source>
</evidence>
<evidence type="ECO:0000256" key="1">
    <source>
        <dbReference type="SAM" id="Phobius"/>
    </source>
</evidence>
<keyword evidence="1" id="KW-1133">Transmembrane helix</keyword>
<feature type="transmembrane region" description="Helical" evidence="1">
    <location>
        <begin position="12"/>
        <end position="30"/>
    </location>
</feature>
<dbReference type="HOGENOM" id="CLU_3288600_0_0_9"/>
<reference evidence="2 3" key="1">
    <citation type="submission" date="2011-02" db="EMBL/GenBank/DDBJ databases">
        <authorList>
            <person name="Muzny D."/>
            <person name="Qin X."/>
            <person name="Deng J."/>
            <person name="Jiang H."/>
            <person name="Liu Y."/>
            <person name="Qu J."/>
            <person name="Song X.-Z."/>
            <person name="Zhang L."/>
            <person name="Thornton R."/>
            <person name="Coyle M."/>
            <person name="Francisco L."/>
            <person name="Jackson L."/>
            <person name="Javaid M."/>
            <person name="Korchina V."/>
            <person name="Kovar C."/>
            <person name="Mata R."/>
            <person name="Mathew T."/>
            <person name="Ngo R."/>
            <person name="Nguyen L."/>
            <person name="Nguyen N."/>
            <person name="Okwuonu G."/>
            <person name="Ongeri F."/>
            <person name="Pham C."/>
            <person name="Simmons D."/>
            <person name="Wilczek-Boney K."/>
            <person name="Hale W."/>
            <person name="Jakkamsetti A."/>
            <person name="Pham P."/>
            <person name="Ruth R."/>
            <person name="San Lucas F."/>
            <person name="Warren J."/>
            <person name="Zhang J."/>
            <person name="Zhao Z."/>
            <person name="Zhou C."/>
            <person name="Zhu D."/>
            <person name="Lee S."/>
            <person name="Bess C."/>
            <person name="Blankenburg K."/>
            <person name="Forbes L."/>
            <person name="Fu Q."/>
            <person name="Gubbala S."/>
            <person name="Hirani K."/>
            <person name="Jayaseelan J.C."/>
            <person name="Lara F."/>
            <person name="Munidasa M."/>
            <person name="Palculict T."/>
            <person name="Patil S."/>
            <person name="Pu L.-L."/>
            <person name="Saada N."/>
            <person name="Tang L."/>
            <person name="Weissenberger G."/>
            <person name="Zhu Y."/>
            <person name="Hemphill L."/>
            <person name="Shang Y."/>
            <person name="Youmans B."/>
            <person name="Ayvaz T."/>
            <person name="Ross M."/>
            <person name="Santibanez J."/>
            <person name="Aqrawi P."/>
            <person name="Gross S."/>
            <person name="Joshi V."/>
            <person name="Fowler G."/>
            <person name="Nazareth L."/>
            <person name="Reid J."/>
            <person name="Worley K."/>
            <person name="Petrosino J."/>
            <person name="Highlander S."/>
            <person name="Gibbs R."/>
        </authorList>
    </citation>
    <scope>NUCLEOTIDE SEQUENCE [LARGE SCALE GENOMIC DNA]</scope>
    <source>
        <strain evidence="2 3">DSM 19965</strain>
    </source>
</reference>
<dbReference type="AlphaFoldDB" id="F2BVF7"/>
<comment type="caution">
    <text evidence="2">The sequence shown here is derived from an EMBL/GenBank/DDBJ whole genome shotgun (WGS) entry which is preliminary data.</text>
</comment>
<dbReference type="EMBL" id="AFBB01000002">
    <property type="protein sequence ID" value="EGF16698.1"/>
    <property type="molecule type" value="Genomic_DNA"/>
</dbReference>
<evidence type="ECO:0000313" key="3">
    <source>
        <dbReference type="Proteomes" id="UP000003503"/>
    </source>
</evidence>
<protein>
    <submittedName>
        <fullName evidence="2">Uncharacterized protein</fullName>
    </submittedName>
</protein>
<sequence>MEKQQNKKQGKSPVFYFAAFCIFSSFFGILKKNYVVWGKV</sequence>
<keyword evidence="3" id="KW-1185">Reference proteome</keyword>
<gene>
    <name evidence="2" type="ORF">HMPREF9083_0174</name>
</gene>